<dbReference type="InParanoid" id="U5DLY9"/>
<dbReference type="Pfam" id="PF04226">
    <property type="entry name" value="Transgly_assoc"/>
    <property type="match status" value="1"/>
</dbReference>
<dbReference type="eggNOG" id="COG2261">
    <property type="taxonomic scope" value="Bacteria"/>
</dbReference>
<dbReference type="PANTHER" id="PTHR33884:SF3">
    <property type="entry name" value="UPF0410 PROTEIN YMGE"/>
    <property type="match status" value="1"/>
</dbReference>
<evidence type="ECO:0000256" key="5">
    <source>
        <dbReference type="ARBA" id="ARBA00022989"/>
    </source>
</evidence>
<gene>
    <name evidence="8" type="ORF">KR51_00014340</name>
</gene>
<evidence type="ECO:0000313" key="8">
    <source>
        <dbReference type="EMBL" id="ERN41902.1"/>
    </source>
</evidence>
<evidence type="ECO:0000256" key="1">
    <source>
        <dbReference type="ARBA" id="ARBA00004651"/>
    </source>
</evidence>
<name>U5DLY9_9CHRO</name>
<dbReference type="EMBL" id="ASSJ01000036">
    <property type="protein sequence ID" value="ERN41902.1"/>
    <property type="molecule type" value="Genomic_DNA"/>
</dbReference>
<feature type="transmembrane region" description="Helical" evidence="7">
    <location>
        <begin position="59"/>
        <end position="81"/>
    </location>
</feature>
<comment type="subcellular location">
    <subcellularLocation>
        <location evidence="1">Cell membrane</location>
        <topology evidence="1">Multi-pass membrane protein</topology>
    </subcellularLocation>
</comment>
<dbReference type="FunCoup" id="U5DLY9">
    <property type="interactions" value="15"/>
</dbReference>
<evidence type="ECO:0000256" key="4">
    <source>
        <dbReference type="ARBA" id="ARBA00022692"/>
    </source>
</evidence>
<dbReference type="RefSeq" id="WP_022606031.1">
    <property type="nucleotide sequence ID" value="NZ_ASSJ01000036.1"/>
</dbReference>
<protein>
    <submittedName>
        <fullName evidence="8">Putative membrane protein</fullName>
    </submittedName>
</protein>
<keyword evidence="3" id="KW-1003">Cell membrane</keyword>
<proteinExistence type="inferred from homology"/>
<evidence type="ECO:0000313" key="9">
    <source>
        <dbReference type="Proteomes" id="UP000016960"/>
    </source>
</evidence>
<dbReference type="OrthoDB" id="4568405at2"/>
<dbReference type="GO" id="GO:0005886">
    <property type="term" value="C:plasma membrane"/>
    <property type="evidence" value="ECO:0007669"/>
    <property type="project" value="UniProtKB-SubCell"/>
</dbReference>
<dbReference type="InterPro" id="IPR007341">
    <property type="entry name" value="Transgly_assoc"/>
</dbReference>
<keyword evidence="9" id="KW-1185">Reference proteome</keyword>
<evidence type="ECO:0000256" key="7">
    <source>
        <dbReference type="SAM" id="Phobius"/>
    </source>
</evidence>
<comment type="caution">
    <text evidence="8">The sequence shown here is derived from an EMBL/GenBank/DDBJ whole genome shotgun (WGS) entry which is preliminary data.</text>
</comment>
<reference evidence="8 9" key="1">
    <citation type="submission" date="2013-05" db="EMBL/GenBank/DDBJ databases">
        <title>Draft genome sequence of Rubidibacter lacunae KORDI 51-2.</title>
        <authorList>
            <person name="Choi D.H."/>
            <person name="Noh J.H."/>
            <person name="Kwon K.-K."/>
            <person name="Lee J.-H."/>
            <person name="Ryu J.-Y."/>
        </authorList>
    </citation>
    <scope>NUCLEOTIDE SEQUENCE [LARGE SCALE GENOMIC DNA]</scope>
    <source>
        <strain evidence="8 9">KORDI 51-2</strain>
    </source>
</reference>
<dbReference type="Proteomes" id="UP000016960">
    <property type="component" value="Unassembled WGS sequence"/>
</dbReference>
<sequence>MGLLTWAFLGLIAGAIARRLYPGEQSGGLLMTMLLGIIGSLVGGWLGQKLFGVGAIGSFTFGGVLTAVIGAIVVIFVWGLLTKPSE</sequence>
<organism evidence="8 9">
    <name type="scientific">Rubidibacter lacunae KORDI 51-2</name>
    <dbReference type="NCBI Taxonomy" id="582515"/>
    <lineage>
        <taxon>Bacteria</taxon>
        <taxon>Bacillati</taxon>
        <taxon>Cyanobacteriota</taxon>
        <taxon>Cyanophyceae</taxon>
        <taxon>Oscillatoriophycideae</taxon>
        <taxon>Chroococcales</taxon>
        <taxon>Aphanothecaceae</taxon>
        <taxon>Rubidibacter</taxon>
    </lineage>
</organism>
<dbReference type="PANTHER" id="PTHR33884">
    <property type="entry name" value="UPF0410 PROTEIN YMGE"/>
    <property type="match status" value="1"/>
</dbReference>
<feature type="transmembrane region" description="Helical" evidence="7">
    <location>
        <begin position="27"/>
        <end position="47"/>
    </location>
</feature>
<dbReference type="AlphaFoldDB" id="U5DLY9"/>
<evidence type="ECO:0000256" key="6">
    <source>
        <dbReference type="ARBA" id="ARBA00023136"/>
    </source>
</evidence>
<keyword evidence="6 7" id="KW-0472">Membrane</keyword>
<evidence type="ECO:0000256" key="3">
    <source>
        <dbReference type="ARBA" id="ARBA00022475"/>
    </source>
</evidence>
<keyword evidence="4 7" id="KW-0812">Transmembrane</keyword>
<keyword evidence="5 7" id="KW-1133">Transmembrane helix</keyword>
<evidence type="ECO:0000256" key="2">
    <source>
        <dbReference type="ARBA" id="ARBA00011006"/>
    </source>
</evidence>
<dbReference type="STRING" id="582515.KR51_00014340"/>
<comment type="similarity">
    <text evidence="2">Belongs to the UPF0410 family.</text>
</comment>
<accession>U5DLY9</accession>